<keyword evidence="4" id="KW-1185">Reference proteome</keyword>
<dbReference type="Proteomes" id="UP000664779">
    <property type="component" value="Unassembled WGS sequence"/>
</dbReference>
<evidence type="ECO:0000313" key="3">
    <source>
        <dbReference type="EMBL" id="MBO0344573.1"/>
    </source>
</evidence>
<dbReference type="AlphaFoldDB" id="A0A939J8P9"/>
<evidence type="ECO:0000313" key="4">
    <source>
        <dbReference type="Proteomes" id="UP000664779"/>
    </source>
</evidence>
<organism evidence="3 4">
    <name type="scientific">Roseibium limicola</name>
    <dbReference type="NCBI Taxonomy" id="2816037"/>
    <lineage>
        <taxon>Bacteria</taxon>
        <taxon>Pseudomonadati</taxon>
        <taxon>Pseudomonadota</taxon>
        <taxon>Alphaproteobacteria</taxon>
        <taxon>Hyphomicrobiales</taxon>
        <taxon>Stappiaceae</taxon>
        <taxon>Roseibium</taxon>
    </lineage>
</organism>
<accession>A0A939J8P9</accession>
<proteinExistence type="predicted"/>
<dbReference type="EMBL" id="JAFLNF010000002">
    <property type="protein sequence ID" value="MBO0344573.1"/>
    <property type="molecule type" value="Genomic_DNA"/>
</dbReference>
<gene>
    <name evidence="3" type="ORF">J0X15_05010</name>
</gene>
<dbReference type="RefSeq" id="WP_206938681.1">
    <property type="nucleotide sequence ID" value="NZ_JAFLNF010000002.1"/>
</dbReference>
<comment type="caution">
    <text evidence="3">The sequence shown here is derived from an EMBL/GenBank/DDBJ whole genome shotgun (WGS) entry which is preliminary data.</text>
</comment>
<evidence type="ECO:0000256" key="1">
    <source>
        <dbReference type="SAM" id="MobiDB-lite"/>
    </source>
</evidence>
<protein>
    <submittedName>
        <fullName evidence="3">AsmA-like C-terminal domain-containing protein</fullName>
    </submittedName>
</protein>
<feature type="compositionally biased region" description="Polar residues" evidence="1">
    <location>
        <begin position="23"/>
        <end position="37"/>
    </location>
</feature>
<evidence type="ECO:0000256" key="2">
    <source>
        <dbReference type="SAM" id="Phobius"/>
    </source>
</evidence>
<keyword evidence="2" id="KW-0472">Membrane</keyword>
<feature type="transmembrane region" description="Helical" evidence="2">
    <location>
        <begin position="65"/>
        <end position="85"/>
    </location>
</feature>
<reference evidence="3" key="1">
    <citation type="submission" date="2021-03" db="EMBL/GenBank/DDBJ databases">
        <title>Roseibium sp. CAU 1637 isolated from Incheon.</title>
        <authorList>
            <person name="Kim W."/>
        </authorList>
    </citation>
    <scope>NUCLEOTIDE SEQUENCE</scope>
    <source>
        <strain evidence="3">CAU 1637</strain>
    </source>
</reference>
<feature type="region of interest" description="Disordered" evidence="1">
    <location>
        <begin position="1"/>
        <end position="57"/>
    </location>
</feature>
<feature type="compositionally biased region" description="Basic and acidic residues" evidence="1">
    <location>
        <begin position="41"/>
        <end position="50"/>
    </location>
</feature>
<feature type="compositionally biased region" description="Basic and acidic residues" evidence="1">
    <location>
        <begin position="1"/>
        <end position="15"/>
    </location>
</feature>
<name>A0A939J8P9_9HYPH</name>
<keyword evidence="2" id="KW-0812">Transmembrane</keyword>
<keyword evidence="2" id="KW-1133">Transmembrane helix</keyword>
<sequence length="1152" mass="123819">MDQQPQDERGELEEKGEGDDAASGTSAGVDGQNNPSVTADARQDASEQEKQGVNSGHRRRPFRTFGICLLVFFLTVAAVFAVLYASGPVHVPYLAKWVAERASIGPAKLSIVNASFDLSAKAGVRVVLNDARLQLDGDVPVEVILPRVQAPIDGKALLGGKLHFASLELERPTVVLGVSDSGEKELPPMAGLMEAISRITDVIDLQFSKRNLAMVSISNAAFKTTGALARSFTGIDATMTRDFSGRLTGQARITGRFGPWEMRFDRVPGVSKTADSPGLGSQFGVKFRDITIGDLLNPDKEIQHGKGLGLPMSAEFLAQFDPKGAFQAAGAVGRVNKGWFRLGRTSVRFDDAAVELAWSRNQTGAVLKRSHIIQGNTRIFLTGRVEPPADGDSIWSIDLFSDYPQFGSADIPIEPVMLDQLKINARLDTESRTLFVDQASMIAGEARAMASATLDLLADGPYLAVSLEAENMPVGMAKQVWPITLVPPARKWTVERLKDGLIDHLNVQAAIRPPAFNVSDPDPGWAGDDLQVEMAFSDARLAPVGDVPDILGVDGTLQVHNEILTVQASDGYIAGTGETEATRVDVPEGTFKILNLPLRSGKVGLIDIKLTGGVGPVSEIFNSKPFEILNKARLLSEGVTGEGEVRFQAEFPLENKVDMKDVAWTASASATNFTSPHPIQGHEIKNADIELDADPSHVAIMGKGLLDGLRADIDLVIPLEGSEVKARQGVALSVNAKELKSRGIDLTSFIEGPMELNLEDLGERGKRFKIDLLTARLKLSPLGWGKAAGVPASASFVLKESAEAIRIENFKLQSEGVDVAGSIELGPTGDLQEAKFTRFRLREGDSSSLTVKLRGRDNYEVWLSGAAFDARGFLQQMMKGKDGVSSTDQPDTLMLHVSLDKVVGFNGQIERFAAEIDNRSSGIQTLDMTGFANGRAPFTLMIKPAANGIGREADGDFSDVGAVLRFLDIYKRMRGGQGRLQVAMTDETNWTGSFRVKDLSITEDPALKKLSERRSWQTGPAVRSGQLVPPVGGNGSEASFNVLELDFVRTGETLRITRGALQGAVFGGTVAGDIDLSQNTLNLTGTFVPIYALNNIFSKIPILGFALGGSSKEGLIGVTYRMTGALSDPLLSVNPLSAIAPGIFRKIFEFQQ</sequence>